<reference evidence="1 2" key="1">
    <citation type="submission" date="2017-06" db="EMBL/GenBank/DDBJ databases">
        <title>Genome sequencing of cyanobaciteial culture collection at National Institute for Environmental Studies (NIES).</title>
        <authorList>
            <person name="Hirose Y."/>
            <person name="Shimura Y."/>
            <person name="Fujisawa T."/>
            <person name="Nakamura Y."/>
            <person name="Kawachi M."/>
        </authorList>
    </citation>
    <scope>NUCLEOTIDE SEQUENCE [LARGE SCALE GENOMIC DNA]</scope>
    <source>
        <strain evidence="1 2">NIES-23</strain>
        <plasmid evidence="2">Plasmid Plasmid1 dna</plasmid>
    </source>
</reference>
<keyword evidence="1" id="KW-0614">Plasmid</keyword>
<protein>
    <submittedName>
        <fullName evidence="1">Uncharacterized protein</fullName>
    </submittedName>
</protein>
<dbReference type="EMBL" id="AP018217">
    <property type="protein sequence ID" value="BAY72625.1"/>
    <property type="molecule type" value="Genomic_DNA"/>
</dbReference>
<name>A0A1Z4KUB1_ANAVA</name>
<geneLocation type="plasmid" evidence="1">
    <name>plasmid1</name>
</geneLocation>
<evidence type="ECO:0000313" key="1">
    <source>
        <dbReference type="EMBL" id="BAY72625.1"/>
    </source>
</evidence>
<accession>A0A1Z4KUB1</accession>
<gene>
    <name evidence="1" type="ORF">NIES23_54530</name>
</gene>
<sequence length="71" mass="7680">MFSEDVLSVSELPPLEITLSALLTARQNMNPLAIREADRVESMRNKAALQGQASSPVDSSIYSLGNIDIFG</sequence>
<dbReference type="AlphaFoldDB" id="A0A1Z4KUB1"/>
<evidence type="ECO:0000313" key="2">
    <source>
        <dbReference type="Proteomes" id="UP000217507"/>
    </source>
</evidence>
<proteinExistence type="predicted"/>
<dbReference type="Proteomes" id="UP000217507">
    <property type="component" value="Plasmid Plasmid1 dna"/>
</dbReference>
<organism evidence="1 2">
    <name type="scientific">Trichormus variabilis NIES-23</name>
    <dbReference type="NCBI Taxonomy" id="1973479"/>
    <lineage>
        <taxon>Bacteria</taxon>
        <taxon>Bacillati</taxon>
        <taxon>Cyanobacteriota</taxon>
        <taxon>Cyanophyceae</taxon>
        <taxon>Nostocales</taxon>
        <taxon>Nostocaceae</taxon>
        <taxon>Trichormus</taxon>
    </lineage>
</organism>